<dbReference type="AlphaFoldDB" id="A0A3E0EEU3"/>
<dbReference type="Gene3D" id="1.10.10.60">
    <property type="entry name" value="Homeodomain-like"/>
    <property type="match status" value="1"/>
</dbReference>
<sequence length="285" mass="33929">MKIAFYQPKNSILRKYMEGYYFMTPDDSHQPFHYLTFPNNFFILSVAIGSQIMTEDNQIIISHSAESEIIADFLARYTRPIEILYKDPVPEITIYFKPSGINHFINKAYLLFGQKTAINFNPFPDFYETMKGILELNDRTLQIELLEEYWLSKFEQKDLQLIEDILLDIESDLKISDIASKHTISRQHLNTLFTKTVGKPCSEYRKIYRFRSTIEKKKDTKKLTQLTYDNLFYDQSHMIKDFKDLTKVSPQSFFKKIDVDKKNIWLYIYRLYIFTIFAVVIRLLS</sequence>
<feature type="domain" description="HTH araC/xylS-type" evidence="2">
    <location>
        <begin position="159"/>
        <end position="256"/>
    </location>
</feature>
<keyword evidence="1" id="KW-1133">Transmembrane helix</keyword>
<keyword evidence="1" id="KW-0812">Transmembrane</keyword>
<dbReference type="EMBL" id="QUNI01000011">
    <property type="protein sequence ID" value="REG96170.1"/>
    <property type="molecule type" value="Genomic_DNA"/>
</dbReference>
<protein>
    <submittedName>
        <fullName evidence="3">AraC-like DNA-binding protein</fullName>
    </submittedName>
</protein>
<feature type="transmembrane region" description="Helical" evidence="1">
    <location>
        <begin position="264"/>
        <end position="284"/>
    </location>
</feature>
<dbReference type="GO" id="GO:0043565">
    <property type="term" value="F:sequence-specific DNA binding"/>
    <property type="evidence" value="ECO:0007669"/>
    <property type="project" value="InterPro"/>
</dbReference>
<name>A0A3E0EEU3_9FLAO</name>
<dbReference type="RefSeq" id="WP_115814407.1">
    <property type="nucleotide sequence ID" value="NZ_QUNI01000011.1"/>
</dbReference>
<evidence type="ECO:0000259" key="2">
    <source>
        <dbReference type="PROSITE" id="PS01124"/>
    </source>
</evidence>
<gene>
    <name evidence="3" type="ORF">C8P67_111144</name>
</gene>
<dbReference type="OrthoDB" id="662446at2"/>
<dbReference type="Proteomes" id="UP000257136">
    <property type="component" value="Unassembled WGS sequence"/>
</dbReference>
<proteinExistence type="predicted"/>
<evidence type="ECO:0000313" key="3">
    <source>
        <dbReference type="EMBL" id="REG96170.1"/>
    </source>
</evidence>
<dbReference type="SMART" id="SM00342">
    <property type="entry name" value="HTH_ARAC"/>
    <property type="match status" value="1"/>
</dbReference>
<keyword evidence="4" id="KW-1185">Reference proteome</keyword>
<comment type="caution">
    <text evidence="3">The sequence shown here is derived from an EMBL/GenBank/DDBJ whole genome shotgun (WGS) entry which is preliminary data.</text>
</comment>
<keyword evidence="1" id="KW-0472">Membrane</keyword>
<keyword evidence="3" id="KW-0238">DNA-binding</keyword>
<reference evidence="3 4" key="1">
    <citation type="submission" date="2018-08" db="EMBL/GenBank/DDBJ databases">
        <title>Genomic Encyclopedia of Archaeal and Bacterial Type Strains, Phase II (KMG-II): from individual species to whole genera.</title>
        <authorList>
            <person name="Goeker M."/>
        </authorList>
    </citation>
    <scope>NUCLEOTIDE SEQUENCE [LARGE SCALE GENOMIC DNA]</scope>
    <source>
        <strain evidence="3 4">DSM 100880</strain>
    </source>
</reference>
<dbReference type="InterPro" id="IPR018060">
    <property type="entry name" value="HTH_AraC"/>
</dbReference>
<evidence type="ECO:0000256" key="1">
    <source>
        <dbReference type="SAM" id="Phobius"/>
    </source>
</evidence>
<dbReference type="PROSITE" id="PS01124">
    <property type="entry name" value="HTH_ARAC_FAMILY_2"/>
    <property type="match status" value="1"/>
</dbReference>
<accession>A0A3E0EEU3</accession>
<organism evidence="3 4">
    <name type="scientific">Flavobacterium aquicola</name>
    <dbReference type="NCBI Taxonomy" id="1682742"/>
    <lineage>
        <taxon>Bacteria</taxon>
        <taxon>Pseudomonadati</taxon>
        <taxon>Bacteroidota</taxon>
        <taxon>Flavobacteriia</taxon>
        <taxon>Flavobacteriales</taxon>
        <taxon>Flavobacteriaceae</taxon>
        <taxon>Flavobacterium</taxon>
    </lineage>
</organism>
<evidence type="ECO:0000313" key="4">
    <source>
        <dbReference type="Proteomes" id="UP000257136"/>
    </source>
</evidence>
<dbReference type="GO" id="GO:0003700">
    <property type="term" value="F:DNA-binding transcription factor activity"/>
    <property type="evidence" value="ECO:0007669"/>
    <property type="project" value="InterPro"/>
</dbReference>
<dbReference type="Pfam" id="PF12833">
    <property type="entry name" value="HTH_18"/>
    <property type="match status" value="1"/>
</dbReference>